<organism evidence="1 2">
    <name type="scientific">Racocetra persica</name>
    <dbReference type="NCBI Taxonomy" id="160502"/>
    <lineage>
        <taxon>Eukaryota</taxon>
        <taxon>Fungi</taxon>
        <taxon>Fungi incertae sedis</taxon>
        <taxon>Mucoromycota</taxon>
        <taxon>Glomeromycotina</taxon>
        <taxon>Glomeromycetes</taxon>
        <taxon>Diversisporales</taxon>
        <taxon>Gigasporaceae</taxon>
        <taxon>Racocetra</taxon>
    </lineage>
</organism>
<proteinExistence type="predicted"/>
<reference evidence="1" key="1">
    <citation type="submission" date="2021-06" db="EMBL/GenBank/DDBJ databases">
        <authorList>
            <person name="Kallberg Y."/>
            <person name="Tangrot J."/>
            <person name="Rosling A."/>
        </authorList>
    </citation>
    <scope>NUCLEOTIDE SEQUENCE</scope>
    <source>
        <strain evidence="1">MA461A</strain>
    </source>
</reference>
<protein>
    <submittedName>
        <fullName evidence="1">36375_t:CDS:1</fullName>
    </submittedName>
</protein>
<comment type="caution">
    <text evidence="1">The sequence shown here is derived from an EMBL/GenBank/DDBJ whole genome shotgun (WGS) entry which is preliminary data.</text>
</comment>
<accession>A0ACA9SKF5</accession>
<sequence length="40" mass="4555">SEKRFAKLEQKQTQVITNKQEVSPAKDILPLIEDQSGKDN</sequence>
<gene>
    <name evidence="1" type="ORF">RPERSI_LOCUS31691</name>
</gene>
<feature type="non-terminal residue" evidence="1">
    <location>
        <position position="1"/>
    </location>
</feature>
<feature type="non-terminal residue" evidence="1">
    <location>
        <position position="40"/>
    </location>
</feature>
<evidence type="ECO:0000313" key="1">
    <source>
        <dbReference type="EMBL" id="CAG8841037.1"/>
    </source>
</evidence>
<dbReference type="Proteomes" id="UP000789920">
    <property type="component" value="Unassembled WGS sequence"/>
</dbReference>
<name>A0ACA9SKF5_9GLOM</name>
<evidence type="ECO:0000313" key="2">
    <source>
        <dbReference type="Proteomes" id="UP000789920"/>
    </source>
</evidence>
<keyword evidence="2" id="KW-1185">Reference proteome</keyword>
<dbReference type="EMBL" id="CAJVQC010128759">
    <property type="protein sequence ID" value="CAG8841037.1"/>
    <property type="molecule type" value="Genomic_DNA"/>
</dbReference>